<evidence type="ECO:0000313" key="10">
    <source>
        <dbReference type="EMBL" id="XAT64441.1"/>
    </source>
</evidence>
<evidence type="ECO:0000256" key="8">
    <source>
        <dbReference type="HAMAP-Rule" id="MF_00197"/>
    </source>
</evidence>
<reference evidence="10 11" key="1">
    <citation type="submission" date="2021-11" db="EMBL/GenBank/DDBJ databases">
        <title>Whole genome of Geoglobus acetivorans.</title>
        <authorList>
            <person name="Liu D."/>
        </authorList>
    </citation>
    <scope>NUCLEOTIDE SEQUENCE [LARGE SCALE GENOMIC DNA]</scope>
    <source>
        <strain evidence="10 11">SBH6</strain>
    </source>
</reference>
<evidence type="ECO:0000313" key="11">
    <source>
        <dbReference type="Proteomes" id="UP001492541"/>
    </source>
</evidence>
<dbReference type="GeneID" id="90448710"/>
<dbReference type="RefSeq" id="WP_193805901.1">
    <property type="nucleotide sequence ID" value="NZ_CP087714.1"/>
</dbReference>
<dbReference type="Pfam" id="PF01678">
    <property type="entry name" value="DAP_epimerase"/>
    <property type="match status" value="2"/>
</dbReference>
<dbReference type="EC" id="5.1.1.7" evidence="3 8"/>
<feature type="binding site" evidence="8">
    <location>
        <position position="13"/>
    </location>
    <ligand>
        <name>substrate</name>
    </ligand>
</feature>
<dbReference type="Gene3D" id="3.10.310.10">
    <property type="entry name" value="Diaminopimelate Epimerase, Chain A, domain 1"/>
    <property type="match status" value="2"/>
</dbReference>
<dbReference type="InterPro" id="IPR001653">
    <property type="entry name" value="DAP_epimerase_DapF"/>
</dbReference>
<comment type="catalytic activity">
    <reaction evidence="7 8">
        <text>(2S,6S)-2,6-diaminopimelate = meso-2,6-diaminopimelate</text>
        <dbReference type="Rhea" id="RHEA:15393"/>
        <dbReference type="ChEBI" id="CHEBI:57609"/>
        <dbReference type="ChEBI" id="CHEBI:57791"/>
        <dbReference type="EC" id="5.1.1.7"/>
    </reaction>
</comment>
<evidence type="ECO:0000256" key="2">
    <source>
        <dbReference type="ARBA" id="ARBA00010219"/>
    </source>
</evidence>
<comment type="function">
    <text evidence="8">Catalyzes the stereoinversion of LL-2,6-diaminopimelate (L,L-DAP) to meso-diaminopimelate (meso-DAP), a precursor of L-lysine.</text>
</comment>
<gene>
    <name evidence="8 10" type="primary">dapF</name>
    <name evidence="10" type="ORF">LPQ35_03455</name>
</gene>
<dbReference type="InterPro" id="IPR018510">
    <property type="entry name" value="DAP_epimerase_AS"/>
</dbReference>
<evidence type="ECO:0000256" key="9">
    <source>
        <dbReference type="PROSITE-ProRule" id="PRU10125"/>
    </source>
</evidence>
<feature type="active site" description="Proton donor" evidence="8">
    <location>
        <position position="76"/>
    </location>
</feature>
<dbReference type="PANTHER" id="PTHR31689:SF0">
    <property type="entry name" value="DIAMINOPIMELATE EPIMERASE"/>
    <property type="match status" value="1"/>
</dbReference>
<dbReference type="GO" id="GO:0008837">
    <property type="term" value="F:diaminopimelate epimerase activity"/>
    <property type="evidence" value="ECO:0007669"/>
    <property type="project" value="UniProtKB-EC"/>
</dbReference>
<feature type="site" description="Could be important to modulate the pK values of the two catalytic cysteine residues" evidence="8">
    <location>
        <position position="210"/>
    </location>
</feature>
<feature type="active site" evidence="9">
    <location>
        <position position="76"/>
    </location>
</feature>
<evidence type="ECO:0000256" key="7">
    <source>
        <dbReference type="ARBA" id="ARBA00051712"/>
    </source>
</evidence>
<dbReference type="SUPFAM" id="SSF54506">
    <property type="entry name" value="Diaminopimelate epimerase-like"/>
    <property type="match status" value="2"/>
</dbReference>
<dbReference type="Proteomes" id="UP001492541">
    <property type="component" value="Chromosome"/>
</dbReference>
<dbReference type="PANTHER" id="PTHR31689">
    <property type="entry name" value="DIAMINOPIMELATE EPIMERASE, CHLOROPLASTIC"/>
    <property type="match status" value="1"/>
</dbReference>
<comment type="caution">
    <text evidence="8">Lacks conserved residue(s) required for the propagation of feature annotation.</text>
</comment>
<feature type="binding site" evidence="8">
    <location>
        <begin position="210"/>
        <end position="211"/>
    </location>
    <ligand>
        <name>substrate</name>
    </ligand>
</feature>
<feature type="binding site" evidence="8">
    <location>
        <begin position="221"/>
        <end position="222"/>
    </location>
    <ligand>
        <name>substrate</name>
    </ligand>
</feature>
<evidence type="ECO:0000256" key="1">
    <source>
        <dbReference type="ARBA" id="ARBA00005196"/>
    </source>
</evidence>
<keyword evidence="4 8" id="KW-0028">Amino-acid biosynthesis</keyword>
<proteinExistence type="inferred from homology"/>
<feature type="binding site" evidence="8">
    <location>
        <begin position="77"/>
        <end position="78"/>
    </location>
    <ligand>
        <name>substrate</name>
    </ligand>
</feature>
<evidence type="ECO:0000256" key="4">
    <source>
        <dbReference type="ARBA" id="ARBA00022605"/>
    </source>
</evidence>
<feature type="site" description="Could be important to modulate the pK values of the two catalytic cysteine residues" evidence="8">
    <location>
        <position position="162"/>
    </location>
</feature>
<dbReference type="NCBIfam" id="TIGR00652">
    <property type="entry name" value="DapF"/>
    <property type="match status" value="1"/>
</dbReference>
<sequence length="282" mass="31564">MKVRFTKMHGNGNDFILIDEFSGIVVEEEKKSEFVNAVCNRYFGVGADGALFVQKSEVADARFRYFNADGSEAEMCGNGIRCFSRYVVEEGYAESPLRVETLAGILELEVSQDKDSWWVRVDMGEPKFGRDEIPAEEDVWGKVFEVEDRKFEVYAVNTGVPHAVIFVDDLDFDIIPYARRIRYHELFPEGINVNFAEVIDGSRIRIRTYERGVEDETLSCGTGSCAVAVVANRLGIAEKSVEIITKGGKLKIDVADRVFMTGGASRVADGHINTGELRYDLP</sequence>
<feature type="binding site" evidence="8">
    <location>
        <position position="67"/>
    </location>
    <ligand>
        <name>substrate</name>
    </ligand>
</feature>
<protein>
    <recommendedName>
        <fullName evidence="3 8">Diaminopimelate epimerase</fullName>
        <shortName evidence="8">DAP epimerase</shortName>
        <ecNumber evidence="3 8">5.1.1.7</ecNumber>
    </recommendedName>
    <alternativeName>
        <fullName evidence="8">PLP-independent amino acid racemase</fullName>
    </alternativeName>
</protein>
<organism evidence="10 11">
    <name type="scientific">Geoglobus acetivorans</name>
    <dbReference type="NCBI Taxonomy" id="565033"/>
    <lineage>
        <taxon>Archaea</taxon>
        <taxon>Methanobacteriati</taxon>
        <taxon>Methanobacteriota</taxon>
        <taxon>Archaeoglobi</taxon>
        <taxon>Archaeoglobales</taxon>
        <taxon>Archaeoglobaceae</taxon>
        <taxon>Geoglobus</taxon>
    </lineage>
</organism>
<dbReference type="EMBL" id="CP087714">
    <property type="protein sequence ID" value="XAT64441.1"/>
    <property type="molecule type" value="Genomic_DNA"/>
</dbReference>
<comment type="subcellular location">
    <subcellularLocation>
        <location evidence="8">Cytoplasm</location>
    </subcellularLocation>
</comment>
<comment type="subunit">
    <text evidence="8">Homodimer.</text>
</comment>
<evidence type="ECO:0000256" key="6">
    <source>
        <dbReference type="ARBA" id="ARBA00023235"/>
    </source>
</evidence>
<dbReference type="PROSITE" id="PS01326">
    <property type="entry name" value="DAP_EPIMERASE"/>
    <property type="match status" value="1"/>
</dbReference>
<dbReference type="HAMAP" id="MF_00197">
    <property type="entry name" value="DAP_epimerase"/>
    <property type="match status" value="1"/>
</dbReference>
<accession>A0ABZ3H4F8</accession>
<feature type="active site" description="Proton acceptor" evidence="8">
    <location>
        <position position="220"/>
    </location>
</feature>
<name>A0ABZ3H4F8_GEOAI</name>
<keyword evidence="5 8" id="KW-0457">Lysine biosynthesis</keyword>
<keyword evidence="6 8" id="KW-0413">Isomerase</keyword>
<evidence type="ECO:0000256" key="3">
    <source>
        <dbReference type="ARBA" id="ARBA00013080"/>
    </source>
</evidence>
<feature type="binding site" evidence="8">
    <location>
        <position position="192"/>
    </location>
    <ligand>
        <name>substrate</name>
    </ligand>
</feature>
<keyword evidence="11" id="KW-1185">Reference proteome</keyword>
<evidence type="ECO:0000256" key="5">
    <source>
        <dbReference type="ARBA" id="ARBA00023154"/>
    </source>
</evidence>
<keyword evidence="8" id="KW-0963">Cytoplasm</keyword>
<comment type="pathway">
    <text evidence="1 8">Amino-acid biosynthesis; L-lysine biosynthesis via DAP pathway; DL-2,6-diaminopimelate from LL-2,6-diaminopimelate: step 1/1.</text>
</comment>
<comment type="similarity">
    <text evidence="2 8">Belongs to the diaminopimelate epimerase family.</text>
</comment>